<keyword evidence="7" id="KW-1185">Reference proteome</keyword>
<dbReference type="CDD" id="cd17535">
    <property type="entry name" value="REC_NarL-like"/>
    <property type="match status" value="1"/>
</dbReference>
<feature type="modified residue" description="4-aspartylphosphate" evidence="3">
    <location>
        <position position="54"/>
    </location>
</feature>
<organism evidence="6 7">
    <name type="scientific">Adhaeribacter arboris</name>
    <dbReference type="NCBI Taxonomy" id="2072846"/>
    <lineage>
        <taxon>Bacteria</taxon>
        <taxon>Pseudomonadati</taxon>
        <taxon>Bacteroidota</taxon>
        <taxon>Cytophagia</taxon>
        <taxon>Cytophagales</taxon>
        <taxon>Hymenobacteraceae</taxon>
        <taxon>Adhaeribacter</taxon>
    </lineage>
</organism>
<evidence type="ECO:0000256" key="3">
    <source>
        <dbReference type="PROSITE-ProRule" id="PRU00169"/>
    </source>
</evidence>
<feature type="domain" description="Response regulatory" evidence="5">
    <location>
        <begin position="3"/>
        <end position="119"/>
    </location>
</feature>
<dbReference type="EMBL" id="PYFT01000001">
    <property type="protein sequence ID" value="PSR53839.1"/>
    <property type="molecule type" value="Genomic_DNA"/>
</dbReference>
<dbReference type="Gene3D" id="3.40.50.2300">
    <property type="match status" value="1"/>
</dbReference>
<dbReference type="SUPFAM" id="SSF52172">
    <property type="entry name" value="CheY-like"/>
    <property type="match status" value="1"/>
</dbReference>
<dbReference type="PRINTS" id="PR00038">
    <property type="entry name" value="HTHLUXR"/>
</dbReference>
<comment type="caution">
    <text evidence="6">The sequence shown here is derived from an EMBL/GenBank/DDBJ whole genome shotgun (WGS) entry which is preliminary data.</text>
</comment>
<keyword evidence="1 3" id="KW-0597">Phosphoprotein</keyword>
<dbReference type="InterPro" id="IPR000792">
    <property type="entry name" value="Tscrpt_reg_LuxR_C"/>
</dbReference>
<dbReference type="CDD" id="cd06170">
    <property type="entry name" value="LuxR_C_like"/>
    <property type="match status" value="1"/>
</dbReference>
<dbReference type="Pfam" id="PF00072">
    <property type="entry name" value="Response_reg"/>
    <property type="match status" value="1"/>
</dbReference>
<dbReference type="PROSITE" id="PS50110">
    <property type="entry name" value="RESPONSE_REGULATORY"/>
    <property type="match status" value="1"/>
</dbReference>
<evidence type="ECO:0000313" key="6">
    <source>
        <dbReference type="EMBL" id="PSR53839.1"/>
    </source>
</evidence>
<dbReference type="AlphaFoldDB" id="A0A2T2YEA3"/>
<dbReference type="Proteomes" id="UP000240357">
    <property type="component" value="Unassembled WGS sequence"/>
</dbReference>
<dbReference type="InterPro" id="IPR016032">
    <property type="entry name" value="Sig_transdc_resp-reg_C-effctor"/>
</dbReference>
<dbReference type="GO" id="GO:0003677">
    <property type="term" value="F:DNA binding"/>
    <property type="evidence" value="ECO:0007669"/>
    <property type="project" value="UniProtKB-KW"/>
</dbReference>
<dbReference type="PROSITE" id="PS50043">
    <property type="entry name" value="HTH_LUXR_2"/>
    <property type="match status" value="1"/>
</dbReference>
<proteinExistence type="predicted"/>
<dbReference type="InterPro" id="IPR039420">
    <property type="entry name" value="WalR-like"/>
</dbReference>
<evidence type="ECO:0000313" key="7">
    <source>
        <dbReference type="Proteomes" id="UP000240357"/>
    </source>
</evidence>
<name>A0A2T2YEA3_9BACT</name>
<accession>A0A2T2YEA3</accession>
<evidence type="ECO:0000259" key="4">
    <source>
        <dbReference type="PROSITE" id="PS50043"/>
    </source>
</evidence>
<dbReference type="Pfam" id="PF00196">
    <property type="entry name" value="GerE"/>
    <property type="match status" value="1"/>
</dbReference>
<dbReference type="SMART" id="SM00448">
    <property type="entry name" value="REC"/>
    <property type="match status" value="1"/>
</dbReference>
<sequence>MIKIIITDDHKIVRDGIKSLLQKDNEFEIVAEAANGQDLVNLLETQTADVVVMDINMPVMDGFKATAYLKENFPQTRVLALSMLDQESYVKQILTAGALGCVVKNCSREELIFAIKSVAAGNKFICSELACKFLESDHLNTVPDSSAKQIESLSKCEMNVLRLIAEGYTNAEIADKLFNSKRTIESHRQNLLLKTQCKNTAALIKYALVHNLID</sequence>
<protein>
    <submittedName>
        <fullName evidence="6">DNA-binding response regulator</fullName>
    </submittedName>
</protein>
<dbReference type="InterPro" id="IPR058245">
    <property type="entry name" value="NreC/VraR/RcsB-like_REC"/>
</dbReference>
<dbReference type="OrthoDB" id="9797341at2"/>
<dbReference type="PANTHER" id="PTHR43214">
    <property type="entry name" value="TWO-COMPONENT RESPONSE REGULATOR"/>
    <property type="match status" value="1"/>
</dbReference>
<gene>
    <name evidence="6" type="ORF">AHMF7605_10060</name>
</gene>
<dbReference type="SUPFAM" id="SSF46894">
    <property type="entry name" value="C-terminal effector domain of the bipartite response regulators"/>
    <property type="match status" value="1"/>
</dbReference>
<keyword evidence="2 6" id="KW-0238">DNA-binding</keyword>
<dbReference type="SMART" id="SM00421">
    <property type="entry name" value="HTH_LUXR"/>
    <property type="match status" value="1"/>
</dbReference>
<dbReference type="InterPro" id="IPR001789">
    <property type="entry name" value="Sig_transdc_resp-reg_receiver"/>
</dbReference>
<reference evidence="6 7" key="1">
    <citation type="submission" date="2018-03" db="EMBL/GenBank/DDBJ databases">
        <title>Adhaeribacter sp. HMF7605 Genome sequencing and assembly.</title>
        <authorList>
            <person name="Kang H."/>
            <person name="Kang J."/>
            <person name="Cha I."/>
            <person name="Kim H."/>
            <person name="Joh K."/>
        </authorList>
    </citation>
    <scope>NUCLEOTIDE SEQUENCE [LARGE SCALE GENOMIC DNA]</scope>
    <source>
        <strain evidence="6 7">HMF7605</strain>
    </source>
</reference>
<dbReference type="RefSeq" id="WP_106928877.1">
    <property type="nucleotide sequence ID" value="NZ_PYFT01000001.1"/>
</dbReference>
<evidence type="ECO:0000256" key="2">
    <source>
        <dbReference type="ARBA" id="ARBA00023125"/>
    </source>
</evidence>
<feature type="domain" description="HTH luxR-type" evidence="4">
    <location>
        <begin position="146"/>
        <end position="211"/>
    </location>
</feature>
<dbReference type="GO" id="GO:0000160">
    <property type="term" value="P:phosphorelay signal transduction system"/>
    <property type="evidence" value="ECO:0007669"/>
    <property type="project" value="InterPro"/>
</dbReference>
<evidence type="ECO:0000256" key="1">
    <source>
        <dbReference type="ARBA" id="ARBA00022553"/>
    </source>
</evidence>
<dbReference type="GO" id="GO:0006355">
    <property type="term" value="P:regulation of DNA-templated transcription"/>
    <property type="evidence" value="ECO:0007669"/>
    <property type="project" value="InterPro"/>
</dbReference>
<evidence type="ECO:0000259" key="5">
    <source>
        <dbReference type="PROSITE" id="PS50110"/>
    </source>
</evidence>
<dbReference type="InterPro" id="IPR011006">
    <property type="entry name" value="CheY-like_superfamily"/>
</dbReference>
<dbReference type="PANTHER" id="PTHR43214:SF43">
    <property type="entry name" value="TWO-COMPONENT RESPONSE REGULATOR"/>
    <property type="match status" value="1"/>
</dbReference>